<feature type="domain" description="NmrA-like" evidence="3">
    <location>
        <begin position="5"/>
        <end position="79"/>
    </location>
</feature>
<evidence type="ECO:0000256" key="2">
    <source>
        <dbReference type="ARBA" id="ARBA00022857"/>
    </source>
</evidence>
<dbReference type="OrthoDB" id="3358371at2759"/>
<evidence type="ECO:0000256" key="1">
    <source>
        <dbReference type="ARBA" id="ARBA00006328"/>
    </source>
</evidence>
<evidence type="ECO:0000313" key="5">
    <source>
        <dbReference type="Proteomes" id="UP000235371"/>
    </source>
</evidence>
<dbReference type="InParanoid" id="A0A2J6SKT9"/>
<dbReference type="GO" id="GO:0005634">
    <property type="term" value="C:nucleus"/>
    <property type="evidence" value="ECO:0007669"/>
    <property type="project" value="TreeGrafter"/>
</dbReference>
<evidence type="ECO:0000313" key="4">
    <source>
        <dbReference type="EMBL" id="PMD51367.1"/>
    </source>
</evidence>
<dbReference type="RefSeq" id="XP_024728271.1">
    <property type="nucleotide sequence ID" value="XM_024885355.1"/>
</dbReference>
<dbReference type="InterPro" id="IPR008030">
    <property type="entry name" value="NmrA-like"/>
</dbReference>
<proteinExistence type="inferred from homology"/>
<dbReference type="STRING" id="1095630.A0A2J6SKT9"/>
<keyword evidence="2" id="KW-0521">NADP</keyword>
<accession>A0A2J6SKT9</accession>
<dbReference type="InterPro" id="IPR036291">
    <property type="entry name" value="NAD(P)-bd_dom_sf"/>
</dbReference>
<sequence length="213" mass="23037">MAKLFQALVAKGIKIVPGDVVSLKAAVQGADVVFATTAFSDAFTLREWCYELEVQQGKNIADAVATVEGLEVFIWSGLSDAGLGLFVTYWKWGQGAVPREKRPDNTLVLRIPGKGNMLIPLLVPSNAGAFAKALTLVSPGKNLLAFGDPLTWEEYVGMWSRVTGVKASFERKTVEEHDSFAPGGYGEDILEMDGSVVFPKDLGLEVEATRIED</sequence>
<dbReference type="Proteomes" id="UP000235371">
    <property type="component" value="Unassembled WGS sequence"/>
</dbReference>
<dbReference type="PANTHER" id="PTHR42748">
    <property type="entry name" value="NITROGEN METABOLITE REPRESSION PROTEIN NMRA FAMILY MEMBER"/>
    <property type="match status" value="1"/>
</dbReference>
<keyword evidence="5" id="KW-1185">Reference proteome</keyword>
<reference evidence="4 5" key="1">
    <citation type="submission" date="2016-04" db="EMBL/GenBank/DDBJ databases">
        <title>A degradative enzymes factory behind the ericoid mycorrhizal symbiosis.</title>
        <authorList>
            <consortium name="DOE Joint Genome Institute"/>
            <person name="Martino E."/>
            <person name="Morin E."/>
            <person name="Grelet G."/>
            <person name="Kuo A."/>
            <person name="Kohler A."/>
            <person name="Daghino S."/>
            <person name="Barry K."/>
            <person name="Choi C."/>
            <person name="Cichocki N."/>
            <person name="Clum A."/>
            <person name="Copeland A."/>
            <person name="Hainaut M."/>
            <person name="Haridas S."/>
            <person name="Labutti K."/>
            <person name="Lindquist E."/>
            <person name="Lipzen A."/>
            <person name="Khouja H.-R."/>
            <person name="Murat C."/>
            <person name="Ohm R."/>
            <person name="Olson A."/>
            <person name="Spatafora J."/>
            <person name="Veneault-Fourrey C."/>
            <person name="Henrissat B."/>
            <person name="Grigoriev I."/>
            <person name="Martin F."/>
            <person name="Perotto S."/>
        </authorList>
    </citation>
    <scope>NUCLEOTIDE SEQUENCE [LARGE SCALE GENOMIC DNA]</scope>
    <source>
        <strain evidence="4 5">E</strain>
    </source>
</reference>
<dbReference type="EMBL" id="KZ613912">
    <property type="protein sequence ID" value="PMD51367.1"/>
    <property type="molecule type" value="Genomic_DNA"/>
</dbReference>
<name>A0A2J6SKT9_9HELO</name>
<evidence type="ECO:0000259" key="3">
    <source>
        <dbReference type="Pfam" id="PF05368"/>
    </source>
</evidence>
<gene>
    <name evidence="4" type="ORF">K444DRAFT_647540</name>
</gene>
<dbReference type="Gene3D" id="3.40.50.720">
    <property type="entry name" value="NAD(P)-binding Rossmann-like Domain"/>
    <property type="match status" value="2"/>
</dbReference>
<dbReference type="GeneID" id="36593432"/>
<dbReference type="PANTHER" id="PTHR42748:SF11">
    <property type="entry name" value="NMRA-LIKE DOMAIN-CONTAINING PROTEIN"/>
    <property type="match status" value="1"/>
</dbReference>
<dbReference type="AlphaFoldDB" id="A0A2J6SKT9"/>
<dbReference type="Pfam" id="PF05368">
    <property type="entry name" value="NmrA"/>
    <property type="match status" value="1"/>
</dbReference>
<comment type="similarity">
    <text evidence="1">Belongs to the NmrA-type oxidoreductase family.</text>
</comment>
<organism evidence="4 5">
    <name type="scientific">Hyaloscypha bicolor E</name>
    <dbReference type="NCBI Taxonomy" id="1095630"/>
    <lineage>
        <taxon>Eukaryota</taxon>
        <taxon>Fungi</taxon>
        <taxon>Dikarya</taxon>
        <taxon>Ascomycota</taxon>
        <taxon>Pezizomycotina</taxon>
        <taxon>Leotiomycetes</taxon>
        <taxon>Helotiales</taxon>
        <taxon>Hyaloscyphaceae</taxon>
        <taxon>Hyaloscypha</taxon>
        <taxon>Hyaloscypha bicolor</taxon>
    </lineage>
</organism>
<protein>
    <submittedName>
        <fullName evidence="4">NAD(P)-binding protein</fullName>
    </submittedName>
</protein>
<dbReference type="SUPFAM" id="SSF51735">
    <property type="entry name" value="NAD(P)-binding Rossmann-fold domains"/>
    <property type="match status" value="1"/>
</dbReference>
<dbReference type="InterPro" id="IPR051164">
    <property type="entry name" value="NmrA-like_oxidored"/>
</dbReference>